<sequence length="78" mass="9130">MSWDQIKREWAFVCQRVLLTWGKLSEDDLAFIGGDRARFIDLYEQRYGGGKARAGERIDEFAMRLTSRPQNMDRAACR</sequence>
<evidence type="ECO:0000313" key="1">
    <source>
        <dbReference type="EMBL" id="TWT41314.1"/>
    </source>
</evidence>
<name>A0A5C5VRP3_9BACT</name>
<dbReference type="Gene3D" id="1.10.1470.10">
    <property type="entry name" value="YjbJ"/>
    <property type="match status" value="1"/>
</dbReference>
<dbReference type="AlphaFoldDB" id="A0A5C5VRP3"/>
<proteinExistence type="predicted"/>
<organism evidence="1 2">
    <name type="scientific">Botrimarina hoheduenensis</name>
    <dbReference type="NCBI Taxonomy" id="2528000"/>
    <lineage>
        <taxon>Bacteria</taxon>
        <taxon>Pseudomonadati</taxon>
        <taxon>Planctomycetota</taxon>
        <taxon>Planctomycetia</taxon>
        <taxon>Pirellulales</taxon>
        <taxon>Lacipirellulaceae</taxon>
        <taxon>Botrimarina</taxon>
    </lineage>
</organism>
<dbReference type="OrthoDB" id="9796058at2"/>
<protein>
    <recommendedName>
        <fullName evidence="3">CsbD-like domain-containing protein</fullName>
    </recommendedName>
</protein>
<dbReference type="Proteomes" id="UP000318995">
    <property type="component" value="Unassembled WGS sequence"/>
</dbReference>
<evidence type="ECO:0008006" key="3">
    <source>
        <dbReference type="Google" id="ProtNLM"/>
    </source>
</evidence>
<reference evidence="1 2" key="1">
    <citation type="submission" date="2019-02" db="EMBL/GenBank/DDBJ databases">
        <title>Deep-cultivation of Planctomycetes and their phenomic and genomic characterization uncovers novel biology.</title>
        <authorList>
            <person name="Wiegand S."/>
            <person name="Jogler M."/>
            <person name="Boedeker C."/>
            <person name="Pinto D."/>
            <person name="Vollmers J."/>
            <person name="Rivas-Marin E."/>
            <person name="Kohn T."/>
            <person name="Peeters S.H."/>
            <person name="Heuer A."/>
            <person name="Rast P."/>
            <person name="Oberbeckmann S."/>
            <person name="Bunk B."/>
            <person name="Jeske O."/>
            <person name="Meyerdierks A."/>
            <person name="Storesund J.E."/>
            <person name="Kallscheuer N."/>
            <person name="Luecker S."/>
            <person name="Lage O.M."/>
            <person name="Pohl T."/>
            <person name="Merkel B.J."/>
            <person name="Hornburger P."/>
            <person name="Mueller R.-W."/>
            <person name="Bruemmer F."/>
            <person name="Labrenz M."/>
            <person name="Spormann A.M."/>
            <person name="Op Den Camp H."/>
            <person name="Overmann J."/>
            <person name="Amann R."/>
            <person name="Jetten M.S.M."/>
            <person name="Mascher T."/>
            <person name="Medema M.H."/>
            <person name="Devos D.P."/>
            <person name="Kaster A.-K."/>
            <person name="Ovreas L."/>
            <person name="Rohde M."/>
            <person name="Galperin M.Y."/>
            <person name="Jogler C."/>
        </authorList>
    </citation>
    <scope>NUCLEOTIDE SEQUENCE [LARGE SCALE GENOMIC DNA]</scope>
    <source>
        <strain evidence="1 2">Pla111</strain>
    </source>
</reference>
<gene>
    <name evidence="1" type="ORF">Pla111_30280</name>
</gene>
<accession>A0A5C5VRP3</accession>
<keyword evidence="2" id="KW-1185">Reference proteome</keyword>
<dbReference type="SUPFAM" id="SSF69047">
    <property type="entry name" value="Hypothetical protein YjbJ"/>
    <property type="match status" value="1"/>
</dbReference>
<dbReference type="InterPro" id="IPR036629">
    <property type="entry name" value="YjbJ_sf"/>
</dbReference>
<evidence type="ECO:0000313" key="2">
    <source>
        <dbReference type="Proteomes" id="UP000318995"/>
    </source>
</evidence>
<comment type="caution">
    <text evidence="1">The sequence shown here is derived from an EMBL/GenBank/DDBJ whole genome shotgun (WGS) entry which is preliminary data.</text>
</comment>
<dbReference type="EMBL" id="SJPH01000009">
    <property type="protein sequence ID" value="TWT41314.1"/>
    <property type="molecule type" value="Genomic_DNA"/>
</dbReference>
<dbReference type="RefSeq" id="WP_146575240.1">
    <property type="nucleotide sequence ID" value="NZ_SJPH01000009.1"/>
</dbReference>